<evidence type="ECO:0000313" key="1">
    <source>
        <dbReference type="EMBL" id="MFC0681125.1"/>
    </source>
</evidence>
<gene>
    <name evidence="1" type="ORF">ACFFGH_25125</name>
</gene>
<dbReference type="SUPFAM" id="SSF51445">
    <property type="entry name" value="(Trans)glycosidases"/>
    <property type="match status" value="1"/>
</dbReference>
<name>A0ABV6RVX4_9GAMM</name>
<dbReference type="Gene3D" id="3.20.20.70">
    <property type="entry name" value="Aldolase class I"/>
    <property type="match status" value="1"/>
</dbReference>
<dbReference type="EMBL" id="JBHLTG010000007">
    <property type="protein sequence ID" value="MFC0681125.1"/>
    <property type="molecule type" value="Genomic_DNA"/>
</dbReference>
<comment type="caution">
    <text evidence="1">The sequence shown here is derived from an EMBL/GenBank/DDBJ whole genome shotgun (WGS) entry which is preliminary data.</text>
</comment>
<evidence type="ECO:0000313" key="2">
    <source>
        <dbReference type="Proteomes" id="UP001589896"/>
    </source>
</evidence>
<keyword evidence="2" id="KW-1185">Reference proteome</keyword>
<sequence>MTLQTTQPTATVDLDRSGGILTVGTDRYRLELRDNPAQFERSPYARLRDSQGGKWTDINLLSSVHTTQSPDETWKVDGLSAERTDDRTVVLTVALHSTAWTRHETRMVCTPEGVEVDVTVQGTGAITDVTLFGGQASMSSGACGTFRSKIRFSSVLVPAAGEPVQLVRPATGSAVLGVVGDSDPGRLNAIFSPPPLAYGFGREAPAGPTEVPGGDWLALWLRAPVEELSFTAMRYSALENGYLIQLDYEGHTEVDGEWRSPTLVLRPAESGWGVLEDYRADLVASGFAPGGGPEVHRWWLEPIFCGWGAQCARAVHVLHSGPTDPTADTAPETPDEEPLVVRAAPSFARADVYDEFLARLDEHGLEPGTIVIDDRWQAEYGSGTVNLEQWPDLRGWIDARHAEGRKVLLWWKAWDPEGIPAEECVVNAAGRPITVDPGVPAYLERLRSIVTHLLSADGLDADGFKIDFTQRGPSGRTLKSAQPGMWGMTALHTLLRTIEAAAKQVKPDALVVCHTVHPSFADVLDMLRLNDVSKRDVTGARVPVVDQLTFRYEIARRILPDHPIDTDQWPMPNRAEWLRYVEAQASMGVPALYYLESIDRSGEHVHPEDLERVAATWREYRESLA</sequence>
<dbReference type="RefSeq" id="WP_386673460.1">
    <property type="nucleotide sequence ID" value="NZ_JBHLTG010000007.1"/>
</dbReference>
<proteinExistence type="predicted"/>
<reference evidence="1 2" key="1">
    <citation type="submission" date="2024-09" db="EMBL/GenBank/DDBJ databases">
        <authorList>
            <person name="Sun Q."/>
            <person name="Mori K."/>
        </authorList>
    </citation>
    <scope>NUCLEOTIDE SEQUENCE [LARGE SCALE GENOMIC DNA]</scope>
    <source>
        <strain evidence="1 2">KCTC 23076</strain>
    </source>
</reference>
<dbReference type="InterPro" id="IPR017853">
    <property type="entry name" value="GH"/>
</dbReference>
<accession>A0ABV6RVX4</accession>
<organism evidence="1 2">
    <name type="scientific">Lysobacter korlensis</name>
    <dbReference type="NCBI Taxonomy" id="553636"/>
    <lineage>
        <taxon>Bacteria</taxon>
        <taxon>Pseudomonadati</taxon>
        <taxon>Pseudomonadota</taxon>
        <taxon>Gammaproteobacteria</taxon>
        <taxon>Lysobacterales</taxon>
        <taxon>Lysobacteraceae</taxon>
        <taxon>Lysobacter</taxon>
    </lineage>
</organism>
<dbReference type="InterPro" id="IPR013785">
    <property type="entry name" value="Aldolase_TIM"/>
</dbReference>
<protein>
    <submittedName>
        <fullName evidence="1">Uncharacterized protein</fullName>
    </submittedName>
</protein>
<dbReference type="Proteomes" id="UP001589896">
    <property type="component" value="Unassembled WGS sequence"/>
</dbReference>